<reference evidence="3" key="2">
    <citation type="submission" date="2022-01" db="EMBL/GenBank/DDBJ databases">
        <authorList>
            <person name="Yamashiro T."/>
            <person name="Shiraishi A."/>
            <person name="Satake H."/>
            <person name="Nakayama K."/>
        </authorList>
    </citation>
    <scope>NUCLEOTIDE SEQUENCE</scope>
</reference>
<evidence type="ECO:0000256" key="2">
    <source>
        <dbReference type="SAM" id="SignalP"/>
    </source>
</evidence>
<evidence type="ECO:0000313" key="4">
    <source>
        <dbReference type="Proteomes" id="UP001151760"/>
    </source>
</evidence>
<comment type="caution">
    <text evidence="3">The sequence shown here is derived from an EMBL/GenBank/DDBJ whole genome shotgun (WGS) entry which is preliminary data.</text>
</comment>
<sequence>MRANSHHMPLLVAAVALQISVATAAAVGPAQARPSFVRPIAKDQFQRLYALEVRKSISVANKLVHPSIYHYFVVFQDGDIEQELLNLLCSKVDAFVLPNMADRWSWSLEGSCVFSVKSSRNLIVIHIFCLKLDIPTRKITNFKQRFDEPFSEAWDRFKDLLRAYPHHAAGGNFLDKMAPLIAQASSKASPMVVGHPKQSIVAKASLVPAPAPVKAVEQSCVTCGGAYSYRYFRFYGVDYDADLESVDFREDHCLKTARALIDVHVRLLVLDASTPWFADHRKLPCGIISCSKDVKPREKKNLFKDVEALLLGRPFQFKICADKTVGKNRASWSDKLDDALWALPTTALQTPWVYSSLQVSVREGMSSSELSSSNKAYWALNAYKTVDIKYAVGDSQKSQLNELKELRDHASVNCLIYKEENKEKSMTPRSETMIARIVKTLVLSVLSFIHKSFTSSASFWESRYGYSRKGRKTKPQPTNRAQNGKDKENDKVLSHPSEENTT</sequence>
<dbReference type="Proteomes" id="UP001151760">
    <property type="component" value="Unassembled WGS sequence"/>
</dbReference>
<evidence type="ECO:0000256" key="1">
    <source>
        <dbReference type="SAM" id="MobiDB-lite"/>
    </source>
</evidence>
<feature type="region of interest" description="Disordered" evidence="1">
    <location>
        <begin position="466"/>
        <end position="502"/>
    </location>
</feature>
<accession>A0ABQ5F9S6</accession>
<keyword evidence="2" id="KW-0732">Signal</keyword>
<organism evidence="3 4">
    <name type="scientific">Tanacetum coccineum</name>
    <dbReference type="NCBI Taxonomy" id="301880"/>
    <lineage>
        <taxon>Eukaryota</taxon>
        <taxon>Viridiplantae</taxon>
        <taxon>Streptophyta</taxon>
        <taxon>Embryophyta</taxon>
        <taxon>Tracheophyta</taxon>
        <taxon>Spermatophyta</taxon>
        <taxon>Magnoliopsida</taxon>
        <taxon>eudicotyledons</taxon>
        <taxon>Gunneridae</taxon>
        <taxon>Pentapetalae</taxon>
        <taxon>asterids</taxon>
        <taxon>campanulids</taxon>
        <taxon>Asterales</taxon>
        <taxon>Asteraceae</taxon>
        <taxon>Asteroideae</taxon>
        <taxon>Anthemideae</taxon>
        <taxon>Anthemidinae</taxon>
        <taxon>Tanacetum</taxon>
    </lineage>
</organism>
<feature type="chain" id="PRO_5046181299" evidence="2">
    <location>
        <begin position="25"/>
        <end position="502"/>
    </location>
</feature>
<proteinExistence type="predicted"/>
<evidence type="ECO:0000313" key="3">
    <source>
        <dbReference type="EMBL" id="GJT59939.1"/>
    </source>
</evidence>
<name>A0ABQ5F9S6_9ASTR</name>
<keyword evidence="4" id="KW-1185">Reference proteome</keyword>
<dbReference type="EMBL" id="BQNB010017153">
    <property type="protein sequence ID" value="GJT59939.1"/>
    <property type="molecule type" value="Genomic_DNA"/>
</dbReference>
<reference evidence="3" key="1">
    <citation type="journal article" date="2022" name="Int. J. Mol. Sci.">
        <title>Draft Genome of Tanacetum Coccineum: Genomic Comparison of Closely Related Tanacetum-Family Plants.</title>
        <authorList>
            <person name="Yamashiro T."/>
            <person name="Shiraishi A."/>
            <person name="Nakayama K."/>
            <person name="Satake H."/>
        </authorList>
    </citation>
    <scope>NUCLEOTIDE SEQUENCE</scope>
</reference>
<feature type="signal peptide" evidence="2">
    <location>
        <begin position="1"/>
        <end position="24"/>
    </location>
</feature>
<protein>
    <submittedName>
        <fullName evidence="3">Uncharacterized protein</fullName>
    </submittedName>
</protein>
<gene>
    <name evidence="3" type="ORF">Tco_1003472</name>
</gene>
<feature type="compositionally biased region" description="Basic and acidic residues" evidence="1">
    <location>
        <begin position="483"/>
        <end position="502"/>
    </location>
</feature>